<gene>
    <name evidence="2" type="ORF">MAIT1_01878</name>
</gene>
<proteinExistence type="predicted"/>
<evidence type="ECO:0000313" key="2">
    <source>
        <dbReference type="EMBL" id="OSM01833.1"/>
    </source>
</evidence>
<keyword evidence="3" id="KW-1185">Reference proteome</keyword>
<dbReference type="STRING" id="1434232.MAIT1_01878"/>
<feature type="signal peptide" evidence="1">
    <location>
        <begin position="1"/>
        <end position="26"/>
    </location>
</feature>
<evidence type="ECO:0000313" key="3">
    <source>
        <dbReference type="Proteomes" id="UP000194003"/>
    </source>
</evidence>
<organism evidence="2 3">
    <name type="scientific">Magnetofaba australis IT-1</name>
    <dbReference type="NCBI Taxonomy" id="1434232"/>
    <lineage>
        <taxon>Bacteria</taxon>
        <taxon>Pseudomonadati</taxon>
        <taxon>Pseudomonadota</taxon>
        <taxon>Magnetococcia</taxon>
        <taxon>Magnetococcales</taxon>
        <taxon>Magnetococcaceae</taxon>
        <taxon>Magnetofaba</taxon>
    </lineage>
</organism>
<dbReference type="Proteomes" id="UP000194003">
    <property type="component" value="Unassembled WGS sequence"/>
</dbReference>
<name>A0A1Y2K1E7_9PROT</name>
<evidence type="ECO:0000256" key="1">
    <source>
        <dbReference type="SAM" id="SignalP"/>
    </source>
</evidence>
<reference evidence="2 3" key="1">
    <citation type="journal article" date="2016" name="BMC Genomics">
        <title>Combined genomic and structural analyses of a cultured magnetotactic bacterium reveals its niche adaptation to a dynamic environment.</title>
        <authorList>
            <person name="Araujo A.C."/>
            <person name="Morillo V."/>
            <person name="Cypriano J."/>
            <person name="Teixeira L.C."/>
            <person name="Leao P."/>
            <person name="Lyra S."/>
            <person name="Almeida L.G."/>
            <person name="Bazylinski D.A."/>
            <person name="Vasconcellos A.T."/>
            <person name="Abreu F."/>
            <person name="Lins U."/>
        </authorList>
    </citation>
    <scope>NUCLEOTIDE SEQUENCE [LARGE SCALE GENOMIC DNA]</scope>
    <source>
        <strain evidence="2 3">IT-1</strain>
    </source>
</reference>
<sequence>MFVRRCATLTITASLIALMSAATVHAQGAELLLAPERIKLDLTARQDQLNRMVAATPEQAESLNEPSLLNFDLGEARFVVDDSALRLEEASGVSARGSLNLGGFSLSGQVAAAISPVESPTLFDGARPRTWGAELGYAFGLGGLDTLVALGYQGSGGAPGLINAPEDRFTAGLSFSLMNSAALALEWRHDRDSAEAGFASQADDAATLRLHLPF</sequence>
<comment type="caution">
    <text evidence="2">The sequence shown here is derived from an EMBL/GenBank/DDBJ whole genome shotgun (WGS) entry which is preliminary data.</text>
</comment>
<dbReference type="RefSeq" id="WP_085444350.1">
    <property type="nucleotide sequence ID" value="NZ_LVJN01000020.1"/>
</dbReference>
<protein>
    <submittedName>
        <fullName evidence="2">Uncharacterized protein</fullName>
    </submittedName>
</protein>
<accession>A0A1Y2K1E7</accession>
<dbReference type="EMBL" id="LVJN01000020">
    <property type="protein sequence ID" value="OSM01833.1"/>
    <property type="molecule type" value="Genomic_DNA"/>
</dbReference>
<feature type="chain" id="PRO_5012598652" evidence="1">
    <location>
        <begin position="27"/>
        <end position="214"/>
    </location>
</feature>
<dbReference type="AlphaFoldDB" id="A0A1Y2K1E7"/>
<keyword evidence="1" id="KW-0732">Signal</keyword>